<accession>A0ABD1V5Q6</accession>
<evidence type="ECO:0000256" key="1">
    <source>
        <dbReference type="SAM" id="Coils"/>
    </source>
</evidence>
<keyword evidence="3" id="KW-1185">Reference proteome</keyword>
<dbReference type="AlphaFoldDB" id="A0ABD1V5Q6"/>
<feature type="coiled-coil region" evidence="1">
    <location>
        <begin position="126"/>
        <end position="160"/>
    </location>
</feature>
<protein>
    <submittedName>
        <fullName evidence="2">Uncharacterized protein</fullName>
    </submittedName>
</protein>
<organism evidence="2 3">
    <name type="scientific">Abeliophyllum distichum</name>
    <dbReference type="NCBI Taxonomy" id="126358"/>
    <lineage>
        <taxon>Eukaryota</taxon>
        <taxon>Viridiplantae</taxon>
        <taxon>Streptophyta</taxon>
        <taxon>Embryophyta</taxon>
        <taxon>Tracheophyta</taxon>
        <taxon>Spermatophyta</taxon>
        <taxon>Magnoliopsida</taxon>
        <taxon>eudicotyledons</taxon>
        <taxon>Gunneridae</taxon>
        <taxon>Pentapetalae</taxon>
        <taxon>asterids</taxon>
        <taxon>lamiids</taxon>
        <taxon>Lamiales</taxon>
        <taxon>Oleaceae</taxon>
        <taxon>Forsythieae</taxon>
        <taxon>Abeliophyllum</taxon>
    </lineage>
</organism>
<gene>
    <name evidence="2" type="ORF">Adt_05872</name>
</gene>
<dbReference type="EMBL" id="JBFOLK010000002">
    <property type="protein sequence ID" value="KAL2532521.1"/>
    <property type="molecule type" value="Genomic_DNA"/>
</dbReference>
<comment type="caution">
    <text evidence="2">The sequence shown here is derived from an EMBL/GenBank/DDBJ whole genome shotgun (WGS) entry which is preliminary data.</text>
</comment>
<name>A0ABD1V5Q6_9LAMI</name>
<reference evidence="3" key="1">
    <citation type="submission" date="2024-07" db="EMBL/GenBank/DDBJ databases">
        <title>Two chromosome-level genome assemblies of Korean endemic species Abeliophyllum distichum and Forsythia ovata (Oleaceae).</title>
        <authorList>
            <person name="Jang H."/>
        </authorList>
    </citation>
    <scope>NUCLEOTIDE SEQUENCE [LARGE SCALE GENOMIC DNA]</scope>
</reference>
<dbReference type="Proteomes" id="UP001604336">
    <property type="component" value="Unassembled WGS sequence"/>
</dbReference>
<proteinExistence type="predicted"/>
<evidence type="ECO:0000313" key="2">
    <source>
        <dbReference type="EMBL" id="KAL2532521.1"/>
    </source>
</evidence>
<keyword evidence="1" id="KW-0175">Coiled coil</keyword>
<evidence type="ECO:0000313" key="3">
    <source>
        <dbReference type="Proteomes" id="UP001604336"/>
    </source>
</evidence>
<sequence>MAEMSMARWLILNKEVYNTVVGYEIKFSKEVAKSKKLSEDLKAMGLETAQLELDKRDLQFKMDLVVAKEADMKAKYEIELKTVNECLKQVGDQKRAVEASKKCIEESQKLAEDQAFMVETTIATSNNNMEAVVAEKDKQLVEAEEEVEKVKAERADNEARAVLVYNEEFENTPEYMQLTYHFMMAGEKQLVERIGETYPKWDISFLRYAPDDLTVHLAPVSTEVPPNSEP</sequence>